<gene>
    <name evidence="2" type="ORF">VM1G_04609</name>
</gene>
<dbReference type="Proteomes" id="UP000078559">
    <property type="component" value="Chromosome 4"/>
</dbReference>
<dbReference type="AlphaFoldDB" id="A0A194VWW0"/>
<dbReference type="EMBL" id="CM003101">
    <property type="protein sequence ID" value="KUI68295.1"/>
    <property type="molecule type" value="Genomic_DNA"/>
</dbReference>
<reference evidence="2" key="1">
    <citation type="submission" date="2014-12" db="EMBL/GenBank/DDBJ databases">
        <title>Genome Sequence of Valsa Canker Pathogens Uncovers a Specific Adaption of Colonization on Woody Bark.</title>
        <authorList>
            <person name="Yin Z."/>
            <person name="Liu H."/>
            <person name="Gao X."/>
            <person name="Li Z."/>
            <person name="Song N."/>
            <person name="Ke X."/>
            <person name="Dai Q."/>
            <person name="Wu Y."/>
            <person name="Sun Y."/>
            <person name="Xu J.-R."/>
            <person name="Kang Z.K."/>
            <person name="Wang L."/>
            <person name="Huang L."/>
        </authorList>
    </citation>
    <scope>NUCLEOTIDE SEQUENCE [LARGE SCALE GENOMIC DNA]</scope>
    <source>
        <strain evidence="2">03-8</strain>
    </source>
</reference>
<proteinExistence type="predicted"/>
<dbReference type="Gene3D" id="3.40.50.150">
    <property type="entry name" value="Vaccinia Virus protein VP39"/>
    <property type="match status" value="1"/>
</dbReference>
<dbReference type="SUPFAM" id="SSF53335">
    <property type="entry name" value="S-adenosyl-L-methionine-dependent methyltransferases"/>
    <property type="match status" value="1"/>
</dbReference>
<dbReference type="GO" id="GO:0008168">
    <property type="term" value="F:methyltransferase activity"/>
    <property type="evidence" value="ECO:0007669"/>
    <property type="project" value="UniProtKB-KW"/>
</dbReference>
<protein>
    <submittedName>
        <fullName evidence="2">Aklanonic acid methyltransferase DnrC</fullName>
    </submittedName>
</protein>
<keyword evidence="2" id="KW-0489">Methyltransferase</keyword>
<dbReference type="CDD" id="cd02440">
    <property type="entry name" value="AdoMet_MTases"/>
    <property type="match status" value="1"/>
</dbReference>
<sequence length="329" mass="35764">MSAPRETVLPLSSAEKIATYQLLPPNGLAIEVAQATHRINLINTWGPTTIFPGARVLEIGCGQGNCTAVLAEAVGPQGHVDAFDPAPPDYGSPFTLAQAQAHISQSEIGKRVSWHRSKPLHEPRGRHDPAGEVEEAGWDVAVLTHCIWYFKRPEELNELLSYLANGIKTGGKLCIAEYALRATEMAAVPHLLAALARGTLEAHRESNENIQNLVSPGEIKEAAMKCRWKLDSEALLVPGKGLMDGQWETGSVVTERFGWQMEESPSSDDDERNRQSHMRVESVLRSARAAVLAAVEAIGGIKETRTMDVWTGVFSVDPNYTDSSGPGEQ</sequence>
<accession>A0A194VWW0</accession>
<dbReference type="SMR" id="A0A194VWW0"/>
<dbReference type="Pfam" id="PF13489">
    <property type="entry name" value="Methyltransf_23"/>
    <property type="match status" value="1"/>
</dbReference>
<evidence type="ECO:0000256" key="1">
    <source>
        <dbReference type="SAM" id="MobiDB-lite"/>
    </source>
</evidence>
<dbReference type="InterPro" id="IPR029063">
    <property type="entry name" value="SAM-dependent_MTases_sf"/>
</dbReference>
<evidence type="ECO:0000313" key="2">
    <source>
        <dbReference type="EMBL" id="KUI68295.1"/>
    </source>
</evidence>
<feature type="region of interest" description="Disordered" evidence="1">
    <location>
        <begin position="257"/>
        <end position="279"/>
    </location>
</feature>
<organism evidence="2 3">
    <name type="scientific">Cytospora mali</name>
    <name type="common">Apple Valsa canker fungus</name>
    <name type="synonym">Valsa mali</name>
    <dbReference type="NCBI Taxonomy" id="578113"/>
    <lineage>
        <taxon>Eukaryota</taxon>
        <taxon>Fungi</taxon>
        <taxon>Dikarya</taxon>
        <taxon>Ascomycota</taxon>
        <taxon>Pezizomycotina</taxon>
        <taxon>Sordariomycetes</taxon>
        <taxon>Sordariomycetidae</taxon>
        <taxon>Diaporthales</taxon>
        <taxon>Cytosporaceae</taxon>
        <taxon>Cytospora</taxon>
    </lineage>
</organism>
<keyword evidence="2" id="KW-0808">Transferase</keyword>
<name>A0A194VWW0_CYTMA</name>
<evidence type="ECO:0000313" key="3">
    <source>
        <dbReference type="Proteomes" id="UP000078559"/>
    </source>
</evidence>
<dbReference type="GO" id="GO:0032259">
    <property type="term" value="P:methylation"/>
    <property type="evidence" value="ECO:0007669"/>
    <property type="project" value="UniProtKB-KW"/>
</dbReference>
<dbReference type="OrthoDB" id="8300214at2759"/>
<keyword evidence="3" id="KW-1185">Reference proteome</keyword>